<reference evidence="1 2" key="1">
    <citation type="submission" date="2020-01" db="EMBL/GenBank/DDBJ databases">
        <title>Genome sequencing of strain KACC 21265.</title>
        <authorList>
            <person name="Heo J."/>
            <person name="Kim S.-J."/>
            <person name="Kim J.-S."/>
            <person name="Hong S.-B."/>
            <person name="Kwon S.-W."/>
        </authorList>
    </citation>
    <scope>NUCLEOTIDE SEQUENCE [LARGE SCALE GENOMIC DNA]</scope>
    <source>
        <strain evidence="1 2">KACC 21265</strain>
    </source>
</reference>
<dbReference type="Proteomes" id="UP000464787">
    <property type="component" value="Chromosome"/>
</dbReference>
<dbReference type="InterPro" id="IPR024532">
    <property type="entry name" value="DUF3830"/>
</dbReference>
<sequence>MSRIRITAGSLVFIAETHPDAPRTVAAFLQLLPYRQKLIHVRWSGEACWVPLGEFRLLHEGEPVGFENHTSHPSRGDFLFYPGGYSETEIILAYGGCSFASRMGPLAGNHFLTIVEGQEQLPALGERVLWQGAQDVLFELL</sequence>
<dbReference type="Pfam" id="PF12903">
    <property type="entry name" value="DUF3830"/>
    <property type="match status" value="1"/>
</dbReference>
<gene>
    <name evidence="1" type="ORF">GT347_07110</name>
</gene>
<dbReference type="RefSeq" id="WP_160551297.1">
    <property type="nucleotide sequence ID" value="NZ_CP047650.1"/>
</dbReference>
<accession>A0A857J1L3</accession>
<proteinExistence type="predicted"/>
<keyword evidence="2" id="KW-1185">Reference proteome</keyword>
<evidence type="ECO:0000313" key="1">
    <source>
        <dbReference type="EMBL" id="QHI97780.1"/>
    </source>
</evidence>
<dbReference type="EMBL" id="CP047650">
    <property type="protein sequence ID" value="QHI97780.1"/>
    <property type="molecule type" value="Genomic_DNA"/>
</dbReference>
<dbReference type="KEGG" id="xyk:GT347_07110"/>
<dbReference type="AlphaFoldDB" id="A0A857J1L3"/>
<protein>
    <submittedName>
        <fullName evidence="1">DUF3830 family protein</fullName>
    </submittedName>
</protein>
<name>A0A857J1L3_9BURK</name>
<dbReference type="Gene3D" id="2.40.100.20">
    <property type="match status" value="1"/>
</dbReference>
<organism evidence="1 2">
    <name type="scientific">Xylophilus rhododendri</name>
    <dbReference type="NCBI Taxonomy" id="2697032"/>
    <lineage>
        <taxon>Bacteria</taxon>
        <taxon>Pseudomonadati</taxon>
        <taxon>Pseudomonadota</taxon>
        <taxon>Betaproteobacteria</taxon>
        <taxon>Burkholderiales</taxon>
        <taxon>Xylophilus</taxon>
    </lineage>
</organism>
<evidence type="ECO:0000313" key="2">
    <source>
        <dbReference type="Proteomes" id="UP000464787"/>
    </source>
</evidence>